<dbReference type="InterPro" id="IPR027812">
    <property type="entry name" value="DUF4653"/>
</dbReference>
<comment type="caution">
    <text evidence="2">The sequence shown here is derived from an EMBL/GenBank/DDBJ whole genome shotgun (WGS) entry which is preliminary data.</text>
</comment>
<sequence>MAEPAAVIPGDEEEIQNDSDDEDRFLNHDTVTASPGCSASPSLASLKEDVGSSTVPERLSILSSKAVAQVKALTDLKMVSGGQDQRTASGLAEHHLTSVDASLGGSLYPVTVGNLQPMDIASLCSRSSCCNGELSLDVLQVPKVPCEASEPPQAGTNQGDCHKQHAGSGIEGDMASCSLGHVIWMKTTKVMETLENKKQEEKEKYRLQVAMYRRLLLLRSIRSLHRQLEQQQARLQECYGMVINTKKEVLKHICSTSPSPSP</sequence>
<feature type="compositionally biased region" description="Polar residues" evidence="1">
    <location>
        <begin position="29"/>
        <end position="42"/>
    </location>
</feature>
<gene>
    <name evidence="2" type="ORF">WISP_79072</name>
</gene>
<evidence type="ECO:0000313" key="3">
    <source>
        <dbReference type="Proteomes" id="UP001145742"/>
    </source>
</evidence>
<organism evidence="2 3">
    <name type="scientific">Willisornis vidua</name>
    <name type="common">Xingu scale-backed antbird</name>
    <dbReference type="NCBI Taxonomy" id="1566151"/>
    <lineage>
        <taxon>Eukaryota</taxon>
        <taxon>Metazoa</taxon>
        <taxon>Chordata</taxon>
        <taxon>Craniata</taxon>
        <taxon>Vertebrata</taxon>
        <taxon>Euteleostomi</taxon>
        <taxon>Archelosauria</taxon>
        <taxon>Archosauria</taxon>
        <taxon>Dinosauria</taxon>
        <taxon>Saurischia</taxon>
        <taxon>Theropoda</taxon>
        <taxon>Coelurosauria</taxon>
        <taxon>Aves</taxon>
        <taxon>Neognathae</taxon>
        <taxon>Neoaves</taxon>
        <taxon>Telluraves</taxon>
        <taxon>Australaves</taxon>
        <taxon>Passeriformes</taxon>
        <taxon>Thamnophilidae</taxon>
        <taxon>Willisornis</taxon>
    </lineage>
</organism>
<dbReference type="EMBL" id="WHWB01033975">
    <property type="protein sequence ID" value="KAJ7415232.1"/>
    <property type="molecule type" value="Genomic_DNA"/>
</dbReference>
<dbReference type="PANTHER" id="PTHR35673:SF1">
    <property type="entry name" value="UPF0500 PROTEIN C1ORF216"/>
    <property type="match status" value="1"/>
</dbReference>
<protein>
    <submittedName>
        <fullName evidence="2">Uncharacterized protein</fullName>
    </submittedName>
</protein>
<evidence type="ECO:0000256" key="1">
    <source>
        <dbReference type="SAM" id="MobiDB-lite"/>
    </source>
</evidence>
<evidence type="ECO:0000313" key="2">
    <source>
        <dbReference type="EMBL" id="KAJ7415232.1"/>
    </source>
</evidence>
<dbReference type="Pfam" id="PF15546">
    <property type="entry name" value="DUF4653"/>
    <property type="match status" value="1"/>
</dbReference>
<feature type="compositionally biased region" description="Acidic residues" evidence="1">
    <location>
        <begin position="10"/>
        <end position="23"/>
    </location>
</feature>
<dbReference type="PANTHER" id="PTHR35673">
    <property type="entry name" value="UPF0500 PROTEIN C1ORF216"/>
    <property type="match status" value="1"/>
</dbReference>
<reference evidence="2" key="1">
    <citation type="submission" date="2019-10" db="EMBL/GenBank/DDBJ databases">
        <authorList>
            <person name="Soares A.E.R."/>
            <person name="Aleixo A."/>
            <person name="Schneider P."/>
            <person name="Miyaki C.Y."/>
            <person name="Schneider M.P."/>
            <person name="Mello C."/>
            <person name="Vasconcelos A.T.R."/>
        </authorList>
    </citation>
    <scope>NUCLEOTIDE SEQUENCE</scope>
    <source>
        <tissue evidence="2">Muscle</tissue>
    </source>
</reference>
<accession>A0ABQ9D541</accession>
<proteinExistence type="predicted"/>
<name>A0ABQ9D541_9PASS</name>
<keyword evidence="3" id="KW-1185">Reference proteome</keyword>
<feature type="region of interest" description="Disordered" evidence="1">
    <location>
        <begin position="1"/>
        <end position="42"/>
    </location>
</feature>
<dbReference type="Proteomes" id="UP001145742">
    <property type="component" value="Unassembled WGS sequence"/>
</dbReference>